<evidence type="ECO:0000256" key="3">
    <source>
        <dbReference type="ARBA" id="ARBA00022833"/>
    </source>
</evidence>
<evidence type="ECO:0000313" key="8">
    <source>
        <dbReference type="Proteomes" id="UP000289738"/>
    </source>
</evidence>
<accession>A0A444XXS7</accession>
<dbReference type="InterPro" id="IPR010666">
    <property type="entry name" value="Znf_GRF"/>
</dbReference>
<keyword evidence="5" id="KW-0472">Membrane</keyword>
<comment type="caution">
    <text evidence="7">The sequence shown here is derived from an EMBL/GenBank/DDBJ whole genome shotgun (WGS) entry which is preliminary data.</text>
</comment>
<sequence>MVTKGASSTSRKSVSGVRQENSASSSVSCVVHVGDVNDAVAPRCFCGVYAIMYMSRTVSNPNRIFLGCPFYKGKEPHCKFFVWVDEHLARIGSNGCISDKRHLGEKQVEVVEEEDKLDNRMTVLEKIIALDKKKNPLAWCIGVIICAVCVAFYVSSA</sequence>
<keyword evidence="1" id="KW-0479">Metal-binding</keyword>
<evidence type="ECO:0000256" key="5">
    <source>
        <dbReference type="SAM" id="Phobius"/>
    </source>
</evidence>
<name>A0A444XXS7_ARAHY</name>
<proteinExistence type="predicted"/>
<organism evidence="7 8">
    <name type="scientific">Arachis hypogaea</name>
    <name type="common">Peanut</name>
    <dbReference type="NCBI Taxonomy" id="3818"/>
    <lineage>
        <taxon>Eukaryota</taxon>
        <taxon>Viridiplantae</taxon>
        <taxon>Streptophyta</taxon>
        <taxon>Embryophyta</taxon>
        <taxon>Tracheophyta</taxon>
        <taxon>Spermatophyta</taxon>
        <taxon>Magnoliopsida</taxon>
        <taxon>eudicotyledons</taxon>
        <taxon>Gunneridae</taxon>
        <taxon>Pentapetalae</taxon>
        <taxon>rosids</taxon>
        <taxon>fabids</taxon>
        <taxon>Fabales</taxon>
        <taxon>Fabaceae</taxon>
        <taxon>Papilionoideae</taxon>
        <taxon>50 kb inversion clade</taxon>
        <taxon>dalbergioids sensu lato</taxon>
        <taxon>Dalbergieae</taxon>
        <taxon>Pterocarpus clade</taxon>
        <taxon>Arachis</taxon>
    </lineage>
</organism>
<dbReference type="Proteomes" id="UP000289738">
    <property type="component" value="Chromosome B08"/>
</dbReference>
<gene>
    <name evidence="7" type="ORF">Ahy_B08g089393</name>
</gene>
<keyword evidence="5" id="KW-0812">Transmembrane</keyword>
<dbReference type="GO" id="GO:0008270">
    <property type="term" value="F:zinc ion binding"/>
    <property type="evidence" value="ECO:0007669"/>
    <property type="project" value="UniProtKB-KW"/>
</dbReference>
<evidence type="ECO:0000259" key="6">
    <source>
        <dbReference type="PROSITE" id="PS51999"/>
    </source>
</evidence>
<feature type="domain" description="GRF-type" evidence="6">
    <location>
        <begin position="44"/>
        <end position="87"/>
    </location>
</feature>
<keyword evidence="5" id="KW-1133">Transmembrane helix</keyword>
<evidence type="ECO:0000313" key="7">
    <source>
        <dbReference type="EMBL" id="RYQ94476.1"/>
    </source>
</evidence>
<evidence type="ECO:0000256" key="2">
    <source>
        <dbReference type="ARBA" id="ARBA00022771"/>
    </source>
</evidence>
<keyword evidence="8" id="KW-1185">Reference proteome</keyword>
<dbReference type="PROSITE" id="PS51999">
    <property type="entry name" value="ZF_GRF"/>
    <property type="match status" value="1"/>
</dbReference>
<dbReference type="PANTHER" id="PTHR33248">
    <property type="entry name" value="ZINC ION-BINDING PROTEIN"/>
    <property type="match status" value="1"/>
</dbReference>
<keyword evidence="2 4" id="KW-0863">Zinc-finger</keyword>
<dbReference type="EMBL" id="SDMP01000018">
    <property type="protein sequence ID" value="RYQ94476.1"/>
    <property type="molecule type" value="Genomic_DNA"/>
</dbReference>
<keyword evidence="3" id="KW-0862">Zinc</keyword>
<evidence type="ECO:0000256" key="4">
    <source>
        <dbReference type="PROSITE-ProRule" id="PRU01343"/>
    </source>
</evidence>
<protein>
    <recommendedName>
        <fullName evidence="6">GRF-type domain-containing protein</fullName>
    </recommendedName>
</protein>
<dbReference type="AlphaFoldDB" id="A0A444XXS7"/>
<evidence type="ECO:0000256" key="1">
    <source>
        <dbReference type="ARBA" id="ARBA00022723"/>
    </source>
</evidence>
<feature type="transmembrane region" description="Helical" evidence="5">
    <location>
        <begin position="136"/>
        <end position="154"/>
    </location>
</feature>
<reference evidence="7 8" key="1">
    <citation type="submission" date="2019-01" db="EMBL/GenBank/DDBJ databases">
        <title>Sequencing of cultivated peanut Arachis hypogaea provides insights into genome evolution and oil improvement.</title>
        <authorList>
            <person name="Chen X."/>
        </authorList>
    </citation>
    <scope>NUCLEOTIDE SEQUENCE [LARGE SCALE GENOMIC DNA]</scope>
    <source>
        <strain evidence="8">cv. Fuhuasheng</strain>
        <tissue evidence="7">Leaves</tissue>
    </source>
</reference>